<feature type="transmembrane region" description="Helical" evidence="1">
    <location>
        <begin position="141"/>
        <end position="165"/>
    </location>
</feature>
<feature type="transmembrane region" description="Helical" evidence="1">
    <location>
        <begin position="69"/>
        <end position="87"/>
    </location>
</feature>
<feature type="transmembrane region" description="Helical" evidence="1">
    <location>
        <begin position="379"/>
        <end position="399"/>
    </location>
</feature>
<feature type="transmembrane region" description="Helical" evidence="1">
    <location>
        <begin position="524"/>
        <end position="542"/>
    </location>
</feature>
<dbReference type="Proteomes" id="UP000093928">
    <property type="component" value="Unassembled WGS sequence"/>
</dbReference>
<evidence type="ECO:0000256" key="1">
    <source>
        <dbReference type="SAM" id="Phobius"/>
    </source>
</evidence>
<accession>A0A1A3PB18</accession>
<feature type="transmembrane region" description="Helical" evidence="1">
    <location>
        <begin position="226"/>
        <end position="245"/>
    </location>
</feature>
<feature type="transmembrane region" description="Helical" evidence="1">
    <location>
        <begin position="433"/>
        <end position="454"/>
    </location>
</feature>
<dbReference type="EMBL" id="LZLS01000027">
    <property type="protein sequence ID" value="OBK30494.1"/>
    <property type="molecule type" value="Genomic_DNA"/>
</dbReference>
<feature type="transmembrane region" description="Helical" evidence="1">
    <location>
        <begin position="277"/>
        <end position="302"/>
    </location>
</feature>
<keyword evidence="1" id="KW-0472">Membrane</keyword>
<gene>
    <name evidence="2" type="ORF">A5634_16095</name>
</gene>
<feature type="transmembrane region" description="Helical" evidence="1">
    <location>
        <begin position="12"/>
        <end position="32"/>
    </location>
</feature>
<feature type="transmembrane region" description="Helical" evidence="1">
    <location>
        <begin position="177"/>
        <end position="195"/>
    </location>
</feature>
<feature type="transmembrane region" description="Helical" evidence="1">
    <location>
        <begin position="252"/>
        <end position="271"/>
    </location>
</feature>
<feature type="transmembrane region" description="Helical" evidence="1">
    <location>
        <begin position="108"/>
        <end position="135"/>
    </location>
</feature>
<proteinExistence type="predicted"/>
<evidence type="ECO:0008006" key="4">
    <source>
        <dbReference type="Google" id="ProtNLM"/>
    </source>
</evidence>
<reference evidence="2 3" key="1">
    <citation type="submission" date="2016-06" db="EMBL/GenBank/DDBJ databases">
        <authorList>
            <person name="Kjaerup R.B."/>
            <person name="Dalgaard T.S."/>
            <person name="Juul-Madsen H.R."/>
        </authorList>
    </citation>
    <scope>NUCLEOTIDE SEQUENCE [LARGE SCALE GENOMIC DNA]</scope>
    <source>
        <strain evidence="2 3">1165133.8</strain>
    </source>
</reference>
<feature type="transmembrane region" description="Helical" evidence="1">
    <location>
        <begin position="466"/>
        <end position="486"/>
    </location>
</feature>
<feature type="transmembrane region" description="Helical" evidence="1">
    <location>
        <begin position="44"/>
        <end position="63"/>
    </location>
</feature>
<evidence type="ECO:0000313" key="2">
    <source>
        <dbReference type="EMBL" id="OBK30494.1"/>
    </source>
</evidence>
<keyword evidence="1" id="KW-0812">Transmembrane</keyword>
<feature type="transmembrane region" description="Helical" evidence="1">
    <location>
        <begin position="339"/>
        <end position="367"/>
    </location>
</feature>
<keyword evidence="1" id="KW-1133">Transmembrane helix</keyword>
<name>A0A1A3PB18_MYCAS</name>
<organism evidence="2 3">
    <name type="scientific">Mycobacterium asiaticum</name>
    <dbReference type="NCBI Taxonomy" id="1790"/>
    <lineage>
        <taxon>Bacteria</taxon>
        <taxon>Bacillati</taxon>
        <taxon>Actinomycetota</taxon>
        <taxon>Actinomycetes</taxon>
        <taxon>Mycobacteriales</taxon>
        <taxon>Mycobacteriaceae</taxon>
        <taxon>Mycobacterium</taxon>
    </lineage>
</organism>
<feature type="transmembrane region" description="Helical" evidence="1">
    <location>
        <begin position="309"/>
        <end position="327"/>
    </location>
</feature>
<protein>
    <recommendedName>
        <fullName evidence="4">Glycosyltransferase RgtA/B/C/D-like domain-containing protein</fullName>
    </recommendedName>
</protein>
<sequence length="706" mass="76134">MLNGGPSKKLDTLLWVIAFAFALPIGTFLGARKCRRLAAIPQPTVRWSLALGTLLLSTGFVLLRLFNTGIVQVTAVGMVALAAWGITELAARRPEVFRLLEERPVYAPFVLGASATVIMILLFLVVPGSLVVFSASPFRTLALVVAGLTAVVTLASAALAAVLFFHRRAPRAWRRRIFDVGVCVVLTLVVFQVKLPPPPEIFVHHHDFYLGPVNDMAHGRMMLIDVWAQYGVGAYYALLAALSVLPLNHGGLVLFLSTVMAAQYVLVYVTLRTAIRSHALVISAMLAAVMANIFASIGSYVVYPSVGPLRFGLPYLVIAAAVAAARWPQHARTVRLGQLVVIAIAAVWSFETFVYTGVTWFALAALLAFGRTRAGRWVFVRELATAATVSLGAVLALSVGTRVASGTWPDWGGYFAYIRLYSVGEFGTLPLDLWSPGLLMAAVIFLSAVGLVSVARDERARISGPVLAGLAGFTGFAASTFTYFLGRSHPNNLLNLLVPVCALGCLWASIFLGPLDRGHRARRVVPLALVLIVFASLTAYGLPSAMQKWHNTAFAHAVPFADGHLPGHGGLSLRTSLQDLWAGRTFDDSIVDNGAMMLQRYDPGDGAALVVVPQTTEILLKVRRVNLLPISNPEEDTLVLAREWPRIAAAIDAVPAGTILLTSTLVPQTGPPILQRALEELRIRFDFEVLDSSPNGLQVVRVHPRS</sequence>
<evidence type="ECO:0000313" key="3">
    <source>
        <dbReference type="Proteomes" id="UP000093928"/>
    </source>
</evidence>
<dbReference type="AlphaFoldDB" id="A0A1A3PB18"/>
<feature type="transmembrane region" description="Helical" evidence="1">
    <location>
        <begin position="492"/>
        <end position="512"/>
    </location>
</feature>
<comment type="caution">
    <text evidence="2">The sequence shown here is derived from an EMBL/GenBank/DDBJ whole genome shotgun (WGS) entry which is preliminary data.</text>
</comment>